<sequence>MPSKDKQREDSPFLSEGDLETPFLDRELFVKEVEPELEAHLETLISESPFTHAFEESQRKIFESDFYEEDIYEEREEPEIESFYKHEAEPQEEDFSVGDDTLEQPYARKLEVTKADELEDELSWEERAGADNYPADENETYSEKEFSNPEYSTDELYYSGEDTYEVDRESFPEEKLSIPQQMWVEPEEIWIEPEEEGIYPLEETVYGEEEPLLDEEFFIQSEEEGINWPSFESELGPAIPAYITEFATNLGKEWSRLRKGSPSAGEITKWLLQDYQDTLEGARLRWKGNYNKGKYTVEAIGRAWVISRQENMKFQIFSLSGSIKPLLNFKPPAVSVTMVSSKLISGSSKALVAPITVKFVEELRQRYRKPFDVSNYRGHGGGSFLNRGYSLDLFLKGLDERKFYPYKEAIEFLKAVKEAARAIQAEWRVIYNDFSVAKAINQETGRENVIFVGKAVKDKNNRVIGLNWHGPDPLILHFHLDLAPSASISARGIRPSATPVKPVTPTPATSVPKPSQSAAKPATELVRFVQRILNAAEGERLNPDGALGPLTKGALERFRRKYSLGTGGVLDSKTEIALIQRAFEELAQQSIFAQLGLLDARTKETISKFKSERGLGFNATIDAATRAALADAVTRRLTPTPPAPSYSKSAAAGGIKVSDKVVSMVERYRPLVEAAAAKYGVDSALILGVIAAESGGNKDLVAKSGYTGLMQSDKGEIYKQPAVSIDSGTKKLRDFRIIMENVLKERGQRYDQLPEAEQLRLLALAYNAGPVTVAKALQYAAESGNPERWLDGEHYKRALLFTGAYSLKQAEASCLKGMDPLEKTARMEEAVRVWNQWRIGTKKVNWQKLQDPPLWSSVSASLPPFIVCAIEFKHRNSPKYAEKIMAYRARFKSL</sequence>
<feature type="domain" description="Transglycosylase SLT" evidence="2">
    <location>
        <begin position="671"/>
        <end position="783"/>
    </location>
</feature>
<dbReference type="KEGG" id="mthe:MSTHC_0688"/>
<dbReference type="InterPro" id="IPR023346">
    <property type="entry name" value="Lysozyme-like_dom_sf"/>
</dbReference>
<dbReference type="Pfam" id="PF01464">
    <property type="entry name" value="SLT"/>
    <property type="match status" value="1"/>
</dbReference>
<dbReference type="SUPFAM" id="SSF53955">
    <property type="entry name" value="Lysozyme-like"/>
    <property type="match status" value="1"/>
</dbReference>
<evidence type="ECO:0000259" key="2">
    <source>
        <dbReference type="Pfam" id="PF01464"/>
    </source>
</evidence>
<dbReference type="Proteomes" id="UP000056925">
    <property type="component" value="Chromosome"/>
</dbReference>
<protein>
    <recommendedName>
        <fullName evidence="2">Transglycosylase SLT domain-containing protein</fullName>
    </recommendedName>
</protein>
<dbReference type="Gene3D" id="1.10.530.10">
    <property type="match status" value="1"/>
</dbReference>
<gene>
    <name evidence="3" type="ORF">MSTHC_0688</name>
</gene>
<accession>A0A0E3KQX9</accession>
<dbReference type="InterPro" id="IPR036366">
    <property type="entry name" value="PGBDSf"/>
</dbReference>
<evidence type="ECO:0000313" key="4">
    <source>
        <dbReference type="Proteomes" id="UP000056925"/>
    </source>
</evidence>
<feature type="region of interest" description="Disordered" evidence="1">
    <location>
        <begin position="117"/>
        <end position="152"/>
    </location>
</feature>
<dbReference type="PATRIC" id="fig|1434121.4.peg.869"/>
<name>A0A0E3KQX9_METTE</name>
<dbReference type="InterPro" id="IPR036365">
    <property type="entry name" value="PGBD-like_sf"/>
</dbReference>
<evidence type="ECO:0000256" key="1">
    <source>
        <dbReference type="SAM" id="MobiDB-lite"/>
    </source>
</evidence>
<dbReference type="GeneID" id="41601990"/>
<dbReference type="Gene3D" id="1.10.101.10">
    <property type="entry name" value="PGBD-like superfamily/PGBD"/>
    <property type="match status" value="1"/>
</dbReference>
<dbReference type="HOGENOM" id="CLU_323298_0_0_2"/>
<organism evidence="3 4">
    <name type="scientific">Methanosarcina thermophila CHTI-55</name>
    <dbReference type="NCBI Taxonomy" id="1434121"/>
    <lineage>
        <taxon>Archaea</taxon>
        <taxon>Methanobacteriati</taxon>
        <taxon>Methanobacteriota</taxon>
        <taxon>Stenosarchaea group</taxon>
        <taxon>Methanomicrobia</taxon>
        <taxon>Methanosarcinales</taxon>
        <taxon>Methanosarcinaceae</taxon>
        <taxon>Methanosarcina</taxon>
    </lineage>
</organism>
<reference evidence="3 4" key="1">
    <citation type="submission" date="2014-07" db="EMBL/GenBank/DDBJ databases">
        <title>Methanogenic archaea and the global carbon cycle.</title>
        <authorList>
            <person name="Henriksen J.R."/>
            <person name="Luke J."/>
            <person name="Reinhart S."/>
            <person name="Benedict M.N."/>
            <person name="Youngblut N.D."/>
            <person name="Metcalf M.E."/>
            <person name="Whitaker R.J."/>
            <person name="Metcalf W.W."/>
        </authorList>
    </citation>
    <scope>NUCLEOTIDE SEQUENCE [LARGE SCALE GENOMIC DNA]</scope>
    <source>
        <strain evidence="3 4">CHTI-55</strain>
    </source>
</reference>
<evidence type="ECO:0000313" key="3">
    <source>
        <dbReference type="EMBL" id="AKB15006.1"/>
    </source>
</evidence>
<dbReference type="RefSeq" id="WP_052721776.1">
    <property type="nucleotide sequence ID" value="NZ_CP009502.1"/>
</dbReference>
<feature type="region of interest" description="Disordered" evidence="1">
    <location>
        <begin position="495"/>
        <end position="517"/>
    </location>
</feature>
<dbReference type="InterPro" id="IPR008258">
    <property type="entry name" value="Transglycosylase_SLT_dom_1"/>
</dbReference>
<dbReference type="SUPFAM" id="SSF47090">
    <property type="entry name" value="PGBD-like"/>
    <property type="match status" value="1"/>
</dbReference>
<proteinExistence type="predicted"/>
<feature type="compositionally biased region" description="Low complexity" evidence="1">
    <location>
        <begin position="495"/>
        <end position="515"/>
    </location>
</feature>
<dbReference type="AlphaFoldDB" id="A0A0E3KQX9"/>
<dbReference type="EMBL" id="CP009502">
    <property type="protein sequence ID" value="AKB15006.1"/>
    <property type="molecule type" value="Genomic_DNA"/>
</dbReference>